<dbReference type="SUPFAM" id="SSF159888">
    <property type="entry name" value="YdhG-like"/>
    <property type="match status" value="1"/>
</dbReference>
<evidence type="ECO:0000313" key="3">
    <source>
        <dbReference type="Proteomes" id="UP001156389"/>
    </source>
</evidence>
<evidence type="ECO:0000259" key="1">
    <source>
        <dbReference type="Pfam" id="PF08818"/>
    </source>
</evidence>
<protein>
    <submittedName>
        <fullName evidence="2">DUF1801 domain-containing protein</fullName>
    </submittedName>
</protein>
<accession>A0ABT2JSW7</accession>
<dbReference type="EMBL" id="JAJAGO010000006">
    <property type="protein sequence ID" value="MCT2590970.1"/>
    <property type="molecule type" value="Genomic_DNA"/>
</dbReference>
<organism evidence="2 3">
    <name type="scientific">Streptomyces gossypii</name>
    <dbReference type="NCBI Taxonomy" id="2883101"/>
    <lineage>
        <taxon>Bacteria</taxon>
        <taxon>Bacillati</taxon>
        <taxon>Actinomycetota</taxon>
        <taxon>Actinomycetes</taxon>
        <taxon>Kitasatosporales</taxon>
        <taxon>Streptomycetaceae</taxon>
        <taxon>Streptomyces</taxon>
    </lineage>
</organism>
<name>A0ABT2JSW7_9ACTN</name>
<dbReference type="InterPro" id="IPR014922">
    <property type="entry name" value="YdhG-like"/>
</dbReference>
<dbReference type="Pfam" id="PF08818">
    <property type="entry name" value="DUF1801"/>
    <property type="match status" value="1"/>
</dbReference>
<dbReference type="Gene3D" id="3.90.1150.200">
    <property type="match status" value="1"/>
</dbReference>
<evidence type="ECO:0000313" key="2">
    <source>
        <dbReference type="EMBL" id="MCT2590970.1"/>
    </source>
</evidence>
<keyword evidence="3" id="KW-1185">Reference proteome</keyword>
<dbReference type="RefSeq" id="WP_260218298.1">
    <property type="nucleotide sequence ID" value="NZ_JAJAGO010000006.1"/>
</dbReference>
<comment type="caution">
    <text evidence="2">The sequence shown here is derived from an EMBL/GenBank/DDBJ whole genome shotgun (WGS) entry which is preliminary data.</text>
</comment>
<proteinExistence type="predicted"/>
<gene>
    <name evidence="2" type="ORF">LHJ74_13800</name>
</gene>
<reference evidence="2 3" key="1">
    <citation type="submission" date="2021-10" db="EMBL/GenBank/DDBJ databases">
        <title>Streptomyces gossypii sp. nov., isolated from soil collected from cotton field.</title>
        <authorList>
            <person name="Ge X."/>
            <person name="Chen X."/>
            <person name="Liu W."/>
        </authorList>
    </citation>
    <scope>NUCLEOTIDE SEQUENCE [LARGE SCALE GENOMIC DNA]</scope>
    <source>
        <strain evidence="2 3">N2-109</strain>
    </source>
</reference>
<feature type="domain" description="YdhG-like" evidence="1">
    <location>
        <begin position="20"/>
        <end position="108"/>
    </location>
</feature>
<dbReference type="Proteomes" id="UP001156389">
    <property type="component" value="Unassembled WGS sequence"/>
</dbReference>
<sequence length="125" mass="13690">MPDTPANVDEYIASFPEDVRTILQNIRRTIHDAVPDAGEKISYQIPALTRDGKAVVYFSGWQKHISVYPAPDTTDVALDAELSPYKSGKGTLKFPLAEPLPYDLIGRVAALLLAQHFPEAPDPSS</sequence>